<dbReference type="Pfam" id="PF21334">
    <property type="entry name" value="ATPD_C_fung"/>
    <property type="match status" value="1"/>
</dbReference>
<dbReference type="Gene3D" id="6.10.140.880">
    <property type="match status" value="1"/>
</dbReference>
<evidence type="ECO:0000256" key="11">
    <source>
        <dbReference type="ARBA" id="ARBA00023196"/>
    </source>
</evidence>
<keyword evidence="6" id="KW-0999">Mitochondrion inner membrane</keyword>
<keyword evidence="4" id="KW-0813">Transport</keyword>
<dbReference type="PANTHER" id="PTHR13822:SF7">
    <property type="entry name" value="ATP SYNTHASE SUBUNIT DELTA, MITOCHONDRIAL"/>
    <property type="match status" value="1"/>
</dbReference>
<evidence type="ECO:0000256" key="8">
    <source>
        <dbReference type="ARBA" id="ARBA00023065"/>
    </source>
</evidence>
<keyword evidence="8" id="KW-0406">Ion transport</keyword>
<keyword evidence="12" id="KW-0066">ATP synthesis</keyword>
<sequence length="158" mass="16806">MFRQQLSQLARRSVRSYAAAAEAATSDVLKLSLTSPHQAIFNNKAVKQVNIPSISGELGILASHVPIIEQLVPGLVEVTPVEGETEQYFVSGGVATMQPDNTLSITAIEAYKAEDFSADEIRTLIAAAQKNVSSADEAVAAEAAIQLEVLEVLQTIAK</sequence>
<evidence type="ECO:0000313" key="17">
    <source>
        <dbReference type="Proteomes" id="UP000094336"/>
    </source>
</evidence>
<evidence type="ECO:0000256" key="6">
    <source>
        <dbReference type="ARBA" id="ARBA00022792"/>
    </source>
</evidence>
<dbReference type="HAMAP" id="MF_00530">
    <property type="entry name" value="ATP_synth_epsil_bac"/>
    <property type="match status" value="1"/>
</dbReference>
<dbReference type="Pfam" id="PF02823">
    <property type="entry name" value="ATP-synt_DE_N"/>
    <property type="match status" value="1"/>
</dbReference>
<evidence type="ECO:0000313" key="16">
    <source>
        <dbReference type="EMBL" id="ODQ77435.1"/>
    </source>
</evidence>
<dbReference type="PANTHER" id="PTHR13822">
    <property type="entry name" value="ATP SYNTHASE DELTA/EPSILON CHAIN"/>
    <property type="match status" value="1"/>
</dbReference>
<evidence type="ECO:0000256" key="10">
    <source>
        <dbReference type="ARBA" id="ARBA00023136"/>
    </source>
</evidence>
<feature type="domain" description="F1F0-ATP synthase subunit delta C-terminal" evidence="15">
    <location>
        <begin position="116"/>
        <end position="155"/>
    </location>
</feature>
<dbReference type="GO" id="GO:0016887">
    <property type="term" value="F:ATP hydrolysis activity"/>
    <property type="evidence" value="ECO:0007669"/>
    <property type="project" value="EnsemblFungi"/>
</dbReference>
<dbReference type="RefSeq" id="XP_018982763.1">
    <property type="nucleotide sequence ID" value="XM_019126676.1"/>
</dbReference>
<feature type="domain" description="ATP synthase F1 complex delta/epsilon subunit N-terminal" evidence="14">
    <location>
        <begin position="29"/>
        <end position="106"/>
    </location>
</feature>
<evidence type="ECO:0000259" key="14">
    <source>
        <dbReference type="Pfam" id="PF02823"/>
    </source>
</evidence>
<dbReference type="EMBL" id="KV454440">
    <property type="protein sequence ID" value="ODQ77435.1"/>
    <property type="molecule type" value="Genomic_DNA"/>
</dbReference>
<evidence type="ECO:0000256" key="1">
    <source>
        <dbReference type="ARBA" id="ARBA00004273"/>
    </source>
</evidence>
<dbReference type="GO" id="GO:0045259">
    <property type="term" value="C:proton-transporting ATP synthase complex"/>
    <property type="evidence" value="ECO:0007669"/>
    <property type="project" value="UniProtKB-KW"/>
</dbReference>
<dbReference type="OrthoDB" id="270171at2759"/>
<dbReference type="AlphaFoldDB" id="A0A1E3QIA8"/>
<dbReference type="CDD" id="cd12152">
    <property type="entry name" value="F1-ATPase_delta"/>
    <property type="match status" value="1"/>
</dbReference>
<dbReference type="InterPro" id="IPR001469">
    <property type="entry name" value="ATP_synth_F1_dsu/esu"/>
</dbReference>
<evidence type="ECO:0000256" key="12">
    <source>
        <dbReference type="ARBA" id="ARBA00023310"/>
    </source>
</evidence>
<keyword evidence="9" id="KW-0496">Mitochondrion</keyword>
<dbReference type="Proteomes" id="UP000094336">
    <property type="component" value="Unassembled WGS sequence"/>
</dbReference>
<dbReference type="STRING" id="984486.A0A1E3QIA8"/>
<dbReference type="GO" id="GO:0005743">
    <property type="term" value="C:mitochondrial inner membrane"/>
    <property type="evidence" value="ECO:0007669"/>
    <property type="project" value="UniProtKB-SubCell"/>
</dbReference>
<keyword evidence="11" id="KW-0139">CF(1)</keyword>
<dbReference type="NCBIfam" id="TIGR01216">
    <property type="entry name" value="ATP_synt_epsi"/>
    <property type="match status" value="1"/>
</dbReference>
<evidence type="ECO:0000259" key="15">
    <source>
        <dbReference type="Pfam" id="PF21334"/>
    </source>
</evidence>
<evidence type="ECO:0000256" key="9">
    <source>
        <dbReference type="ARBA" id="ARBA00023128"/>
    </source>
</evidence>
<dbReference type="SUPFAM" id="SSF51344">
    <property type="entry name" value="Epsilon subunit of F1F0-ATP synthase N-terminal domain"/>
    <property type="match status" value="1"/>
</dbReference>
<dbReference type="GeneID" id="30144530"/>
<evidence type="ECO:0000256" key="5">
    <source>
        <dbReference type="ARBA" id="ARBA00022781"/>
    </source>
</evidence>
<evidence type="ECO:0000256" key="13">
    <source>
        <dbReference type="ARBA" id="ARBA00031669"/>
    </source>
</evidence>
<name>A0A1E3QIA8_9ASCO</name>
<dbReference type="Gene3D" id="2.60.15.10">
    <property type="entry name" value="F0F1 ATP synthase delta/epsilon subunit, N-terminal"/>
    <property type="match status" value="1"/>
</dbReference>
<protein>
    <recommendedName>
        <fullName evidence="3">ATP synthase subunit delta, mitochondrial</fullName>
    </recommendedName>
    <alternativeName>
        <fullName evidence="13">F-ATPase delta subunit</fullName>
    </alternativeName>
</protein>
<evidence type="ECO:0000256" key="7">
    <source>
        <dbReference type="ARBA" id="ARBA00022946"/>
    </source>
</evidence>
<comment type="similarity">
    <text evidence="2">Belongs to the ATPase epsilon chain family.</text>
</comment>
<keyword evidence="7" id="KW-0809">Transit peptide</keyword>
<dbReference type="InterPro" id="IPR020546">
    <property type="entry name" value="ATP_synth_F1_dsu/esu_N"/>
</dbReference>
<keyword evidence="17" id="KW-1185">Reference proteome</keyword>
<comment type="subcellular location">
    <subcellularLocation>
        <location evidence="1">Mitochondrion inner membrane</location>
    </subcellularLocation>
</comment>
<evidence type="ECO:0000256" key="3">
    <source>
        <dbReference type="ARBA" id="ARBA00016960"/>
    </source>
</evidence>
<keyword evidence="10" id="KW-0472">Membrane</keyword>
<reference evidence="17" key="1">
    <citation type="submission" date="2016-05" db="EMBL/GenBank/DDBJ databases">
        <title>Comparative genomics of biotechnologically important yeasts.</title>
        <authorList>
            <consortium name="DOE Joint Genome Institute"/>
            <person name="Riley R."/>
            <person name="Haridas S."/>
            <person name="Wolfe K.H."/>
            <person name="Lopes M.R."/>
            <person name="Hittinger C.T."/>
            <person name="Goker M."/>
            <person name="Salamov A."/>
            <person name="Wisecaver J."/>
            <person name="Long T.M."/>
            <person name="Aerts A.L."/>
            <person name="Barry K."/>
            <person name="Choi C."/>
            <person name="Clum A."/>
            <person name="Coughlan A.Y."/>
            <person name="Deshpande S."/>
            <person name="Douglass A.P."/>
            <person name="Hanson S.J."/>
            <person name="Klenk H.-P."/>
            <person name="Labutti K."/>
            <person name="Lapidus A."/>
            <person name="Lindquist E."/>
            <person name="Lipzen A."/>
            <person name="Meier-Kolthoff J.P."/>
            <person name="Ohm R.A."/>
            <person name="Otillar R.P."/>
            <person name="Pangilinan J."/>
            <person name="Peng Y."/>
            <person name="Rokas A."/>
            <person name="Rosa C.A."/>
            <person name="Scheuner C."/>
            <person name="Sibirny A.A."/>
            <person name="Slot J.C."/>
            <person name="Stielow J.B."/>
            <person name="Sun H."/>
            <person name="Kurtzman C.P."/>
            <person name="Blackwell M."/>
            <person name="Grigoriev I.V."/>
            <person name="Jeffries T.W."/>
        </authorList>
    </citation>
    <scope>NUCLEOTIDE SEQUENCE [LARGE SCALE GENOMIC DNA]</scope>
    <source>
        <strain evidence="17">NRRL Y-12698</strain>
    </source>
</reference>
<dbReference type="FunFam" id="2.60.15.10:FF:000003">
    <property type="entry name" value="ATP synthase subunit delta, mitochondrial"/>
    <property type="match status" value="1"/>
</dbReference>
<gene>
    <name evidence="16" type="ORF">BABINDRAFT_10081</name>
</gene>
<evidence type="ECO:0000256" key="2">
    <source>
        <dbReference type="ARBA" id="ARBA00005712"/>
    </source>
</evidence>
<evidence type="ECO:0000256" key="4">
    <source>
        <dbReference type="ARBA" id="ARBA00022448"/>
    </source>
</evidence>
<accession>A0A1E3QIA8</accession>
<organism evidence="16 17">
    <name type="scientific">Babjeviella inositovora NRRL Y-12698</name>
    <dbReference type="NCBI Taxonomy" id="984486"/>
    <lineage>
        <taxon>Eukaryota</taxon>
        <taxon>Fungi</taxon>
        <taxon>Dikarya</taxon>
        <taxon>Ascomycota</taxon>
        <taxon>Saccharomycotina</taxon>
        <taxon>Pichiomycetes</taxon>
        <taxon>Serinales incertae sedis</taxon>
        <taxon>Babjeviella</taxon>
    </lineage>
</organism>
<dbReference type="InterPro" id="IPR036771">
    <property type="entry name" value="ATPsynth_dsu/esu_N"/>
</dbReference>
<dbReference type="GO" id="GO:0046933">
    <property type="term" value="F:proton-transporting ATP synthase activity, rotational mechanism"/>
    <property type="evidence" value="ECO:0007669"/>
    <property type="project" value="EnsemblFungi"/>
</dbReference>
<keyword evidence="5" id="KW-0375">Hydrogen ion transport</keyword>
<dbReference type="InterPro" id="IPR048938">
    <property type="entry name" value="ATPD_C_fung"/>
</dbReference>
<proteinExistence type="inferred from homology"/>